<dbReference type="GO" id="GO:0006629">
    <property type="term" value="P:lipid metabolic process"/>
    <property type="evidence" value="ECO:0007669"/>
    <property type="project" value="InterPro"/>
</dbReference>
<dbReference type="Proteomes" id="UP000829685">
    <property type="component" value="Unassembled WGS sequence"/>
</dbReference>
<dbReference type="Gene3D" id="3.20.20.190">
    <property type="entry name" value="Phosphatidylinositol (PI) phosphodiesterase"/>
    <property type="match status" value="1"/>
</dbReference>
<evidence type="ECO:0000259" key="2">
    <source>
        <dbReference type="PROSITE" id="PS51704"/>
    </source>
</evidence>
<accession>A0A9P9WQZ7</accession>
<feature type="region of interest" description="Disordered" evidence="1">
    <location>
        <begin position="69"/>
        <end position="111"/>
    </location>
</feature>
<reference evidence="3" key="1">
    <citation type="submission" date="2021-03" db="EMBL/GenBank/DDBJ databases">
        <title>Revisited historic fungal species revealed as producer of novel bioactive compounds through whole genome sequencing and comparative genomics.</title>
        <authorList>
            <person name="Vignolle G.A."/>
            <person name="Hochenegger N."/>
            <person name="Mach R.L."/>
            <person name="Mach-Aigner A.R."/>
            <person name="Javad Rahimi M."/>
            <person name="Salim K.A."/>
            <person name="Chan C.M."/>
            <person name="Lim L.B.L."/>
            <person name="Cai F."/>
            <person name="Druzhinina I.S."/>
            <person name="U'Ren J.M."/>
            <person name="Derntl C."/>
        </authorList>
    </citation>
    <scope>NUCLEOTIDE SEQUENCE</scope>
    <source>
        <strain evidence="3">TUCIM 5799</strain>
    </source>
</reference>
<dbReference type="InterPro" id="IPR030395">
    <property type="entry name" value="GP_PDE_dom"/>
</dbReference>
<protein>
    <recommendedName>
        <fullName evidence="2">GP-PDE domain-containing protein</fullName>
    </recommendedName>
</protein>
<dbReference type="SUPFAM" id="SSF51695">
    <property type="entry name" value="PLC-like phosphodiesterases"/>
    <property type="match status" value="1"/>
</dbReference>
<evidence type="ECO:0000313" key="3">
    <source>
        <dbReference type="EMBL" id="KAI1875388.1"/>
    </source>
</evidence>
<comment type="caution">
    <text evidence="3">The sequence shown here is derived from an EMBL/GenBank/DDBJ whole genome shotgun (WGS) entry which is preliminary data.</text>
</comment>
<dbReference type="AlphaFoldDB" id="A0A9P9WQZ7"/>
<name>A0A9P9WQZ7_9PEZI</name>
<dbReference type="Pfam" id="PF03009">
    <property type="entry name" value="GDPD"/>
    <property type="match status" value="1"/>
</dbReference>
<dbReference type="InterPro" id="IPR017946">
    <property type="entry name" value="PLC-like_Pdiesterase_TIM-brl"/>
</dbReference>
<dbReference type="OrthoDB" id="1058301at2759"/>
<dbReference type="EMBL" id="JAFIMR010000008">
    <property type="protein sequence ID" value="KAI1875388.1"/>
    <property type="molecule type" value="Genomic_DNA"/>
</dbReference>
<gene>
    <name evidence="3" type="ORF">JX265_004446</name>
</gene>
<dbReference type="CDD" id="cd08570">
    <property type="entry name" value="GDPD_YPL206cp_fungi"/>
    <property type="match status" value="1"/>
</dbReference>
<proteinExistence type="predicted"/>
<dbReference type="PROSITE" id="PS51704">
    <property type="entry name" value="GP_PDE"/>
    <property type="match status" value="1"/>
</dbReference>
<evidence type="ECO:0000313" key="4">
    <source>
        <dbReference type="Proteomes" id="UP000829685"/>
    </source>
</evidence>
<keyword evidence="4" id="KW-1185">Reference proteome</keyword>
<sequence>MVPNYAFYPHSRAATNSTSSTSTATACIPERLLRNNKRPLESAASPLSLPLSEKKPVVPRAAATTVSAAMKADESTPLLSPNDELSKGPPAAGFARALSTGSSRHAKPSRLPQAIAHRGYKVAFPENTMAAFRSAVEIGAHAIESDLHLSKEGVVVLSHDPTLKRCFGIDAKVADYDWDYLSTLRTLRKPNLPMPRLIDLLEYLAQPQQEHVWLLLDVKRDDDASELLTRLAETIASVPARIPWNTRIILGCWNANYVRLSKKLLPEFPLAFIGWSLAYATALSHVPNMNFNLLLHSLTGPFGARFLRHARKINRLVFGWTVNEERWMEWSIQHELDGVITDDPKLFLEVCDRWRKDPDGAAAAMGSKTTLPCRVRQFAEAVVMFIILNTLIITLRTVSAFKRGSPTTQVRRGLAGQDQGFQGPVY</sequence>
<organism evidence="3 4">
    <name type="scientific">Neoarthrinium moseri</name>
    <dbReference type="NCBI Taxonomy" id="1658444"/>
    <lineage>
        <taxon>Eukaryota</taxon>
        <taxon>Fungi</taxon>
        <taxon>Dikarya</taxon>
        <taxon>Ascomycota</taxon>
        <taxon>Pezizomycotina</taxon>
        <taxon>Sordariomycetes</taxon>
        <taxon>Xylariomycetidae</taxon>
        <taxon>Amphisphaeriales</taxon>
        <taxon>Apiosporaceae</taxon>
        <taxon>Neoarthrinium</taxon>
    </lineage>
</organism>
<dbReference type="GO" id="GO:0008081">
    <property type="term" value="F:phosphoric diester hydrolase activity"/>
    <property type="evidence" value="ECO:0007669"/>
    <property type="project" value="InterPro"/>
</dbReference>
<evidence type="ECO:0000256" key="1">
    <source>
        <dbReference type="SAM" id="MobiDB-lite"/>
    </source>
</evidence>
<feature type="domain" description="GP-PDE" evidence="2">
    <location>
        <begin position="112"/>
        <end position="351"/>
    </location>
</feature>
<dbReference type="PANTHER" id="PTHR43805">
    <property type="entry name" value="GLYCEROPHOSPHORYL DIESTER PHOSPHODIESTERASE"/>
    <property type="match status" value="1"/>
</dbReference>
<dbReference type="PANTHER" id="PTHR43805:SF1">
    <property type="entry name" value="GP-PDE DOMAIN-CONTAINING PROTEIN"/>
    <property type="match status" value="1"/>
</dbReference>